<gene>
    <name evidence="2" type="ORF">SSDG_07412</name>
</gene>
<dbReference type="HOGENOM" id="CLU_3123334_0_0_11"/>
<keyword evidence="3" id="KW-1185">Reference proteome</keyword>
<organism evidence="2 3">
    <name type="scientific">Streptomyces pristinaespiralis (strain ATCC 25486 / DSM 40338 / CBS 914.69 / JCM 4507 / KCC S-0507 / NBRC 13074 / NRRL 2958 / 5647)</name>
    <dbReference type="NCBI Taxonomy" id="457429"/>
    <lineage>
        <taxon>Bacteria</taxon>
        <taxon>Bacillati</taxon>
        <taxon>Actinomycetota</taxon>
        <taxon>Actinomycetes</taxon>
        <taxon>Kitasatosporales</taxon>
        <taxon>Streptomycetaceae</taxon>
        <taxon>Streptomyces</taxon>
    </lineage>
</organism>
<sequence length="50" mass="5025">MQSSTSRSGPAQFSTGGSGGPGLGRRDHQIRVDDGLSAGSALLDPPESAR</sequence>
<feature type="region of interest" description="Disordered" evidence="1">
    <location>
        <begin position="1"/>
        <end position="50"/>
    </location>
</feature>
<dbReference type="EMBL" id="CM000950">
    <property type="protein sequence ID" value="EFH32148.1"/>
    <property type="molecule type" value="Genomic_DNA"/>
</dbReference>
<reference evidence="3" key="1">
    <citation type="submission" date="2008-02" db="EMBL/GenBank/DDBJ databases">
        <authorList>
            <consortium name="The Broad Institute Genome Sequencing Platform"/>
            <person name="Fischbach M."/>
            <person name="Ward D."/>
            <person name="Young S."/>
            <person name="Jaffe D."/>
            <person name="Gnerre S."/>
            <person name="Berlin A."/>
            <person name="Heiman D."/>
            <person name="Hepburn T."/>
            <person name="Sykes S."/>
            <person name="Alvarado L."/>
            <person name="Kodira C.D."/>
            <person name="Straight P."/>
            <person name="Clardy J."/>
            <person name="Hung D."/>
            <person name="Kolter R."/>
            <person name="Mekalanos J."/>
            <person name="Walker S."/>
            <person name="Walsh C.T."/>
            <person name="Lander E."/>
            <person name="Galagan J."/>
            <person name="Nusbaum C."/>
            <person name="Birren B."/>
        </authorList>
    </citation>
    <scope>NUCLEOTIDE SEQUENCE [LARGE SCALE GENOMIC DNA]</scope>
    <source>
        <strain evidence="3">ATCC 25486 / DSM 40338 / CBS 914.69 / JCM 4507 / NBRC 13074 / NRRL 2958 / 5647</strain>
    </source>
</reference>
<protein>
    <submittedName>
        <fullName evidence="2">Predicted protein</fullName>
    </submittedName>
</protein>
<evidence type="ECO:0000313" key="3">
    <source>
        <dbReference type="Proteomes" id="UP000002805"/>
    </source>
</evidence>
<feature type="compositionally biased region" description="Polar residues" evidence="1">
    <location>
        <begin position="1"/>
        <end position="15"/>
    </location>
</feature>
<evidence type="ECO:0000313" key="2">
    <source>
        <dbReference type="EMBL" id="EFH32148.1"/>
    </source>
</evidence>
<reference evidence="3" key="2">
    <citation type="submission" date="2009-10" db="EMBL/GenBank/DDBJ databases">
        <title>The genome sequence of Streptomyces pristinaespiralis strain ATCC 25486.</title>
        <authorList>
            <consortium name="The Broad Institute Genome Sequencing Platform"/>
            <consortium name="Broad Institute Microbial Sequencing Center"/>
            <person name="Fischbach M."/>
            <person name="Godfrey P."/>
            <person name="Ward D."/>
            <person name="Young S."/>
            <person name="Zeng Q."/>
            <person name="Koehrsen M."/>
            <person name="Alvarado L."/>
            <person name="Berlin A.M."/>
            <person name="Bochicchio J."/>
            <person name="Borenstein D."/>
            <person name="Chapman S.B."/>
            <person name="Chen Z."/>
            <person name="Engels R."/>
            <person name="Freedman E."/>
            <person name="Gellesch M."/>
            <person name="Goldberg J."/>
            <person name="Griggs A."/>
            <person name="Gujja S."/>
            <person name="Heilman E.R."/>
            <person name="Heiman D.I."/>
            <person name="Hepburn T.A."/>
            <person name="Howarth C."/>
            <person name="Jen D."/>
            <person name="Larson L."/>
            <person name="Lewis B."/>
            <person name="Mehta T."/>
            <person name="Park D."/>
            <person name="Pearson M."/>
            <person name="Richards J."/>
            <person name="Roberts A."/>
            <person name="Saif S."/>
            <person name="Shea T.D."/>
            <person name="Shenoy N."/>
            <person name="Sisk P."/>
            <person name="Stolte C."/>
            <person name="Sykes S.N."/>
            <person name="Thomson T."/>
            <person name="Walk T."/>
            <person name="White J."/>
            <person name="Yandava C."/>
            <person name="Straight P."/>
            <person name="Clardy J."/>
            <person name="Hung D."/>
            <person name="Kolter R."/>
            <person name="Mekalanos J."/>
            <person name="Walker S."/>
            <person name="Walsh C.T."/>
            <person name="Wieland-Brown L.C."/>
            <person name="Haas B."/>
            <person name="Nusbaum C."/>
            <person name="Birren B."/>
        </authorList>
    </citation>
    <scope>NUCLEOTIDE SEQUENCE [LARGE SCALE GENOMIC DNA]</scope>
    <source>
        <strain evidence="3">ATCC 25486 / DSM 40338 / CBS 914.69 / JCM 4507 / NBRC 13074 / NRRL 2958 / 5647</strain>
    </source>
</reference>
<evidence type="ECO:0000256" key="1">
    <source>
        <dbReference type="SAM" id="MobiDB-lite"/>
    </source>
</evidence>
<feature type="compositionally biased region" description="Basic and acidic residues" evidence="1">
    <location>
        <begin position="24"/>
        <end position="34"/>
    </location>
</feature>
<accession>D6X6V3</accession>
<dbReference type="AlphaFoldDB" id="D6X6V3"/>
<name>D6X6V3_STRE2</name>
<dbReference type="Proteomes" id="UP000002805">
    <property type="component" value="Chromosome"/>
</dbReference>
<proteinExistence type="predicted"/>